<dbReference type="PANTHER" id="PTHR13234">
    <property type="entry name" value="GAMMA-INTERFERON INDUCIBLE LYSOSOMAL THIOL REDUCTASE GILT"/>
    <property type="match status" value="1"/>
</dbReference>
<dbReference type="STRING" id="6313.A0A0K0D305"/>
<sequence>MSVFSEEEAVTVSISVKDSVRERDRQVLQKSCVVSNVGKKLQQEAAEKTASIWPDKHTFVPWIIVNGISLKTKQMMINNLPYLLCDWYIGDKKIPFCSSQKKRGCSRNALRNYYLSM</sequence>
<reference evidence="6" key="1">
    <citation type="submission" date="2012-09" db="EMBL/GenBank/DDBJ databases">
        <authorList>
            <person name="Martin A.A."/>
        </authorList>
    </citation>
    <scope>NUCLEOTIDE SEQUENCE</scope>
</reference>
<name>A0A0K0D305_ANGCA</name>
<accession>A0A0K0D305</accession>
<evidence type="ECO:0000256" key="3">
    <source>
        <dbReference type="ARBA" id="ARBA00022525"/>
    </source>
</evidence>
<dbReference type="AlphaFoldDB" id="A0A0K0D305"/>
<evidence type="ECO:0000256" key="4">
    <source>
        <dbReference type="ARBA" id="ARBA00022729"/>
    </source>
</evidence>
<evidence type="ECO:0000313" key="7">
    <source>
        <dbReference type="WBParaSite" id="ACAC_0000445001-mRNA-1"/>
    </source>
</evidence>
<evidence type="ECO:0000256" key="2">
    <source>
        <dbReference type="ARBA" id="ARBA00005679"/>
    </source>
</evidence>
<comment type="similarity">
    <text evidence="2">Belongs to the GILT family.</text>
</comment>
<keyword evidence="5" id="KW-0325">Glycoprotein</keyword>
<evidence type="ECO:0000256" key="5">
    <source>
        <dbReference type="ARBA" id="ARBA00023180"/>
    </source>
</evidence>
<keyword evidence="3" id="KW-0964">Secreted</keyword>
<comment type="subcellular location">
    <subcellularLocation>
        <location evidence="1">Secreted</location>
    </subcellularLocation>
</comment>
<dbReference type="GO" id="GO:0016671">
    <property type="term" value="F:oxidoreductase activity, acting on a sulfur group of donors, disulfide as acceptor"/>
    <property type="evidence" value="ECO:0007669"/>
    <property type="project" value="InterPro"/>
</dbReference>
<keyword evidence="4" id="KW-0732">Signal</keyword>
<keyword evidence="6" id="KW-1185">Reference proteome</keyword>
<dbReference type="GO" id="GO:0005576">
    <property type="term" value="C:extracellular region"/>
    <property type="evidence" value="ECO:0007669"/>
    <property type="project" value="UniProtKB-SubCell"/>
</dbReference>
<evidence type="ECO:0000313" key="6">
    <source>
        <dbReference type="Proteomes" id="UP000035642"/>
    </source>
</evidence>
<reference evidence="7" key="2">
    <citation type="submission" date="2017-02" db="UniProtKB">
        <authorList>
            <consortium name="WormBaseParasite"/>
        </authorList>
    </citation>
    <scope>IDENTIFICATION</scope>
</reference>
<protein>
    <submittedName>
        <fullName evidence="7">Neur_chan_LBD domain-containing protein</fullName>
    </submittedName>
</protein>
<dbReference type="Proteomes" id="UP000035642">
    <property type="component" value="Unassembled WGS sequence"/>
</dbReference>
<proteinExistence type="inferred from homology"/>
<dbReference type="WBParaSite" id="ACAC_0000445001-mRNA-1">
    <property type="protein sequence ID" value="ACAC_0000445001-mRNA-1"/>
    <property type="gene ID" value="ACAC_0000445001"/>
</dbReference>
<dbReference type="PANTHER" id="PTHR13234:SF8">
    <property type="entry name" value="GAMMA-INTERFERON-INDUCIBLE LYSOSOMAL THIOL REDUCTASE"/>
    <property type="match status" value="1"/>
</dbReference>
<organism evidence="6 7">
    <name type="scientific">Angiostrongylus cantonensis</name>
    <name type="common">Rat lungworm</name>
    <dbReference type="NCBI Taxonomy" id="6313"/>
    <lineage>
        <taxon>Eukaryota</taxon>
        <taxon>Metazoa</taxon>
        <taxon>Ecdysozoa</taxon>
        <taxon>Nematoda</taxon>
        <taxon>Chromadorea</taxon>
        <taxon>Rhabditida</taxon>
        <taxon>Rhabditina</taxon>
        <taxon>Rhabditomorpha</taxon>
        <taxon>Strongyloidea</taxon>
        <taxon>Metastrongylidae</taxon>
        <taxon>Angiostrongylus</taxon>
    </lineage>
</organism>
<dbReference type="InterPro" id="IPR004911">
    <property type="entry name" value="Interferon-induced_GILT"/>
</dbReference>
<evidence type="ECO:0000256" key="1">
    <source>
        <dbReference type="ARBA" id="ARBA00004613"/>
    </source>
</evidence>